<keyword evidence="3" id="KW-1185">Reference proteome</keyword>
<evidence type="ECO:0000256" key="1">
    <source>
        <dbReference type="SAM" id="MobiDB-lite"/>
    </source>
</evidence>
<evidence type="ECO:0000313" key="2">
    <source>
        <dbReference type="EMBL" id="XAE41659.1"/>
    </source>
</evidence>
<dbReference type="Proteomes" id="UP001449795">
    <property type="component" value="Chromosome"/>
</dbReference>
<accession>A0ABZ3D1M5</accession>
<evidence type="ECO:0000313" key="3">
    <source>
        <dbReference type="Proteomes" id="UP001449795"/>
    </source>
</evidence>
<feature type="region of interest" description="Disordered" evidence="1">
    <location>
        <begin position="281"/>
        <end position="317"/>
    </location>
</feature>
<feature type="compositionally biased region" description="Basic and acidic residues" evidence="1">
    <location>
        <begin position="281"/>
        <end position="290"/>
    </location>
</feature>
<reference evidence="2 3" key="1">
    <citation type="submission" date="2024-04" db="EMBL/GenBank/DDBJ databases">
        <title>Complete genome sequence of Nguyenibacter vanlangesis HBCM-1154, a strain capable of nitrogen fixation, IAA production, and phosphorus solubilization isolated from sugarcane soil.</title>
        <authorList>
            <person name="MY HANH P."/>
        </authorList>
    </citation>
    <scope>NUCLEOTIDE SEQUENCE [LARGE SCALE GENOMIC DNA]</scope>
    <source>
        <strain evidence="2 3">HBCM 1154</strain>
    </source>
</reference>
<feature type="compositionally biased region" description="Basic and acidic residues" evidence="1">
    <location>
        <begin position="298"/>
        <end position="317"/>
    </location>
</feature>
<dbReference type="Gene3D" id="3.40.50.300">
    <property type="entry name" value="P-loop containing nucleotide triphosphate hydrolases"/>
    <property type="match status" value="1"/>
</dbReference>
<dbReference type="RefSeq" id="WP_342627536.1">
    <property type="nucleotide sequence ID" value="NZ_CP152276.1"/>
</dbReference>
<sequence length="317" mass="35192">MQDEDNIIVIRPAEREGARLIFCFSGTSGSGKTRTALEFAYGLTNYDPGKIGFLDTENRRGSLYADVLKAHKTRPTNTPFLIADLDAPFSPDRYKRAVLAFQRAGVEVLIVDSYSHMWEGIGGCSDIAAKHKSVQGWKIAKDAHKDFINAILSVDMHIILCIRAREQIDATDPRNIKSLGVQPICEKNLMFEMTASMMMDNEGKHQDVIKCPGELQPFLGRGQGYITSEDGAAVRAWVDGGKPIDPATERAFNTLRSVAEGGMRAYRAEWNRTPESARKALEADGRHETLKAQAAAFDRQRERVSSDADGLNEQRVE</sequence>
<gene>
    <name evidence="2" type="ORF">AAC691_15390</name>
</gene>
<dbReference type="InterPro" id="IPR027417">
    <property type="entry name" value="P-loop_NTPase"/>
</dbReference>
<organism evidence="2 3">
    <name type="scientific">Nguyenibacter vanlangensis</name>
    <dbReference type="NCBI Taxonomy" id="1216886"/>
    <lineage>
        <taxon>Bacteria</taxon>
        <taxon>Pseudomonadati</taxon>
        <taxon>Pseudomonadota</taxon>
        <taxon>Alphaproteobacteria</taxon>
        <taxon>Acetobacterales</taxon>
        <taxon>Acetobacteraceae</taxon>
        <taxon>Nguyenibacter</taxon>
    </lineage>
</organism>
<dbReference type="EMBL" id="CP152276">
    <property type="protein sequence ID" value="XAE41659.1"/>
    <property type="molecule type" value="Genomic_DNA"/>
</dbReference>
<name>A0ABZ3D1M5_9PROT</name>
<proteinExistence type="predicted"/>
<dbReference type="SUPFAM" id="SSF52540">
    <property type="entry name" value="P-loop containing nucleoside triphosphate hydrolases"/>
    <property type="match status" value="1"/>
</dbReference>
<dbReference type="Pfam" id="PF13479">
    <property type="entry name" value="AAA_24"/>
    <property type="match status" value="1"/>
</dbReference>
<protein>
    <submittedName>
        <fullName evidence="2">AAA family ATPase</fullName>
    </submittedName>
</protein>